<feature type="compositionally biased region" description="Acidic residues" evidence="1">
    <location>
        <begin position="435"/>
        <end position="459"/>
    </location>
</feature>
<dbReference type="OrthoDB" id="14527at2759"/>
<feature type="region of interest" description="Disordered" evidence="1">
    <location>
        <begin position="121"/>
        <end position="166"/>
    </location>
</feature>
<feature type="compositionally biased region" description="Basic and acidic residues" evidence="1">
    <location>
        <begin position="460"/>
        <end position="472"/>
    </location>
</feature>
<feature type="region of interest" description="Disordered" evidence="1">
    <location>
        <begin position="831"/>
        <end position="861"/>
    </location>
</feature>
<protein>
    <recommendedName>
        <fullName evidence="4">DUF1308 domain-containing protein</fullName>
    </recommendedName>
</protein>
<dbReference type="PANTHER" id="PTHR13379:SF0">
    <property type="entry name" value="UPF0415 PROTEIN C7ORF25"/>
    <property type="match status" value="1"/>
</dbReference>
<evidence type="ECO:0000313" key="3">
    <source>
        <dbReference type="Proteomes" id="UP000297245"/>
    </source>
</evidence>
<organism evidence="2 3">
    <name type="scientific">Dendrothele bispora (strain CBS 962.96)</name>
    <dbReference type="NCBI Taxonomy" id="1314807"/>
    <lineage>
        <taxon>Eukaryota</taxon>
        <taxon>Fungi</taxon>
        <taxon>Dikarya</taxon>
        <taxon>Basidiomycota</taxon>
        <taxon>Agaricomycotina</taxon>
        <taxon>Agaricomycetes</taxon>
        <taxon>Agaricomycetidae</taxon>
        <taxon>Agaricales</taxon>
        <taxon>Agaricales incertae sedis</taxon>
        <taxon>Dendrothele</taxon>
    </lineage>
</organism>
<dbReference type="PANTHER" id="PTHR13379">
    <property type="entry name" value="UNCHARACTERIZED DUF1308"/>
    <property type="match status" value="1"/>
</dbReference>
<reference evidence="2 3" key="1">
    <citation type="journal article" date="2019" name="Nat. Ecol. Evol.">
        <title>Megaphylogeny resolves global patterns of mushroom evolution.</title>
        <authorList>
            <person name="Varga T."/>
            <person name="Krizsan K."/>
            <person name="Foldi C."/>
            <person name="Dima B."/>
            <person name="Sanchez-Garcia M."/>
            <person name="Sanchez-Ramirez S."/>
            <person name="Szollosi G.J."/>
            <person name="Szarkandi J.G."/>
            <person name="Papp V."/>
            <person name="Albert L."/>
            <person name="Andreopoulos W."/>
            <person name="Angelini C."/>
            <person name="Antonin V."/>
            <person name="Barry K.W."/>
            <person name="Bougher N.L."/>
            <person name="Buchanan P."/>
            <person name="Buyck B."/>
            <person name="Bense V."/>
            <person name="Catcheside P."/>
            <person name="Chovatia M."/>
            <person name="Cooper J."/>
            <person name="Damon W."/>
            <person name="Desjardin D."/>
            <person name="Finy P."/>
            <person name="Geml J."/>
            <person name="Haridas S."/>
            <person name="Hughes K."/>
            <person name="Justo A."/>
            <person name="Karasinski D."/>
            <person name="Kautmanova I."/>
            <person name="Kiss B."/>
            <person name="Kocsube S."/>
            <person name="Kotiranta H."/>
            <person name="LaButti K.M."/>
            <person name="Lechner B.E."/>
            <person name="Liimatainen K."/>
            <person name="Lipzen A."/>
            <person name="Lukacs Z."/>
            <person name="Mihaltcheva S."/>
            <person name="Morgado L.N."/>
            <person name="Niskanen T."/>
            <person name="Noordeloos M.E."/>
            <person name="Ohm R.A."/>
            <person name="Ortiz-Santana B."/>
            <person name="Ovrebo C."/>
            <person name="Racz N."/>
            <person name="Riley R."/>
            <person name="Savchenko A."/>
            <person name="Shiryaev A."/>
            <person name="Soop K."/>
            <person name="Spirin V."/>
            <person name="Szebenyi C."/>
            <person name="Tomsovsky M."/>
            <person name="Tulloss R.E."/>
            <person name="Uehling J."/>
            <person name="Grigoriev I.V."/>
            <person name="Vagvolgyi C."/>
            <person name="Papp T."/>
            <person name="Martin F.M."/>
            <person name="Miettinen O."/>
            <person name="Hibbett D.S."/>
            <person name="Nagy L.G."/>
        </authorList>
    </citation>
    <scope>NUCLEOTIDE SEQUENCE [LARGE SCALE GENOMIC DNA]</scope>
    <source>
        <strain evidence="2 3">CBS 962.96</strain>
    </source>
</reference>
<sequence length="889" mass="98260">MSDLGKLRGQLQSIYDSISHFQPPPKRLPVLDSSLDFKENEKDHGPWIQHENIPGLKKLKETVKIDLDALDKFMSKNPSSSQASSLCTNAPYLIAVWNQVLCAPPPVQIVFKSFSIDSERDNDTAVGSVDENLALTEQEQRERREMKKVKGKEDKEKDKEQQRSPGVKVDVVADYGRRWIRVNTIKNSRILAEFREIDSYFTDSEDSDPSDVEDPDYRPSLAPKEFDNSLLRMGRALIAAANANPVRIPVFSSASGGDSSESTTSTLSHISFKTHIPHVTLRLTRLDPTGEHGPTDPRIDQTLRMLEEMGVEIELGPLREPESSVIASRGTDPSSTSISTPTSPIGSSGSNPVPTRRPFSQPTPTRKVNLDLSILLALVSDLTHSALPKNIEEAKTRFAVEQGGRYVEWKKAMAEKKKKVRARSKGKPKKRGIQEDEEGDDVESSPDQSDDEETNEVDQDDHLLSSDHKDTNASHSRSQSPYPQNPVPYITDIAKQTRALTNQVLQEMTRGLLEEMKGRLGLDSNREECIDEAEAVEFWTTPEARDRCLRIVEKIGGPGERRRARALLWAPEFSSSVKTAEEVEGEGEKGEEKIETLEQAEEAYWRDSRYGHRYLPLLPLKFYPCDSVEEFLVSFTTSASASSSDPVPSVVAAATPNLPNIGNDDSMHLKLPPVQTLPSFFVALDKACSDTLEQEMAKGRWYTKYNYHKGTGSNYHREDSGVHPSAPTSAQPNGSSSSPQSPPATTTVQTSELSASVRSAPSPTPRTILTKVNPRLTPHTVQSLRWGARLGWTTLTANRTSVKAIVKEVGARRKVGEVLGLGPMGQRLDAVTDANDNDSGNRDGSAVKDSGLKPEEGKQNQTAAIWIVDPRSLAEGMRADLDSFHLVES</sequence>
<accession>A0A4S8MM87</accession>
<feature type="compositionally biased region" description="Low complexity" evidence="1">
    <location>
        <begin position="333"/>
        <end position="350"/>
    </location>
</feature>
<proteinExistence type="predicted"/>
<dbReference type="EMBL" id="ML179068">
    <property type="protein sequence ID" value="THV03354.1"/>
    <property type="molecule type" value="Genomic_DNA"/>
</dbReference>
<evidence type="ECO:0008006" key="4">
    <source>
        <dbReference type="Google" id="ProtNLM"/>
    </source>
</evidence>
<feature type="region of interest" description="Disordered" evidence="1">
    <location>
        <begin position="413"/>
        <end position="488"/>
    </location>
</feature>
<evidence type="ECO:0000313" key="2">
    <source>
        <dbReference type="EMBL" id="THV03354.1"/>
    </source>
</evidence>
<feature type="region of interest" description="Disordered" evidence="1">
    <location>
        <begin position="318"/>
        <end position="365"/>
    </location>
</feature>
<feature type="compositionally biased region" description="Basic residues" evidence="1">
    <location>
        <begin position="416"/>
        <end position="431"/>
    </location>
</feature>
<feature type="compositionally biased region" description="Low complexity" evidence="1">
    <location>
        <begin position="727"/>
        <end position="751"/>
    </location>
</feature>
<keyword evidence="3" id="KW-1185">Reference proteome</keyword>
<name>A0A4S8MM87_DENBC</name>
<feature type="compositionally biased region" description="Polar residues" evidence="1">
    <location>
        <begin position="473"/>
        <end position="482"/>
    </location>
</feature>
<evidence type="ECO:0000256" key="1">
    <source>
        <dbReference type="SAM" id="MobiDB-lite"/>
    </source>
</evidence>
<dbReference type="AlphaFoldDB" id="A0A4S8MM87"/>
<dbReference type="Proteomes" id="UP000297245">
    <property type="component" value="Unassembled WGS sequence"/>
</dbReference>
<feature type="compositionally biased region" description="Polar residues" evidence="1">
    <location>
        <begin position="752"/>
        <end position="767"/>
    </location>
</feature>
<feature type="compositionally biased region" description="Basic and acidic residues" evidence="1">
    <location>
        <begin position="151"/>
        <end position="162"/>
    </location>
</feature>
<gene>
    <name evidence="2" type="ORF">K435DRAFT_962518</name>
</gene>
<feature type="region of interest" description="Disordered" evidence="1">
    <location>
        <begin position="713"/>
        <end position="774"/>
    </location>
</feature>